<dbReference type="GO" id="GO:0071013">
    <property type="term" value="C:catalytic step 2 spliceosome"/>
    <property type="evidence" value="ECO:0007669"/>
    <property type="project" value="TreeGrafter"/>
</dbReference>
<gene>
    <name evidence="2" type="ORF">HAKA00212_LOCUS14250</name>
</gene>
<sequence>METPVGGTVTATPTAGLAGARGAVLSLKLDKMSDSVEGQTVVDPKGYLTDLNSLKISSDAEVGDIEKARLLLASVRRTNPRHGPAWIASARVEEYAGKVVQARKVIREGCEACPDAEDVWLEAARLHPPQNAKAILASAVQRLPASVKVWLKAADLEADAPAKKVVLRRALELVPNSVKLWKTAIELENVADAKVMLGRAVECVPHSAAMWLALARLETYENARKVLNQAREALPTEPAIWLTAAKLEEAQGNAPTVDRIVEKAVASLRQYQVEIDREQWLKEAEEAERGGAPLTCGAVVRAALPLGVEPEDRKRVWLDDAESALQRGAVQTARAIYAAALAAFPTKKGVWLRACALEKKHGDPEGRALAAMLRRAVAYCPQAEVLWLMAAKERWLAGDVAGARAVLTEAFAANPDSEQVWLAAVKLEWENSEAERARILLRRAREKAPTARVWMKGALLERELGRPEAALELVDGGARRYPTFAKFYMMGGQACDEDLAAPDRARRYYQDGLRRCPGSLPLWRLAARLDERELGAAKARPVLELARLRNPKSPELWLEAIRLERRAGNEKLAENLAAKALQECPGSGLLWAEEIGAAPRPQRKARSVEALKRCDNDPHVVLAVARLFASDRKHAKARKWFERAVALRPGLGDAWARFYAFELRQGTPEEQRAVLDRCVAAEPAHGELWQAVAKRTANRRLGPAEVLRKVVAELAAGAAAPAVAAL</sequence>
<dbReference type="Gene3D" id="1.25.40.10">
    <property type="entry name" value="Tetratricopeptide repeat domain"/>
    <property type="match status" value="4"/>
</dbReference>
<dbReference type="InterPro" id="IPR045075">
    <property type="entry name" value="Syf1-like"/>
</dbReference>
<protein>
    <recommendedName>
        <fullName evidence="3">PRP1 splicing factor N-terminal domain-containing protein</fullName>
    </recommendedName>
</protein>
<dbReference type="EMBL" id="HBIU01030841">
    <property type="protein sequence ID" value="CAE0635507.1"/>
    <property type="molecule type" value="Transcribed_RNA"/>
</dbReference>
<evidence type="ECO:0008006" key="3">
    <source>
        <dbReference type="Google" id="ProtNLM"/>
    </source>
</evidence>
<dbReference type="InterPro" id="IPR003107">
    <property type="entry name" value="HAT"/>
</dbReference>
<evidence type="ECO:0000313" key="2">
    <source>
        <dbReference type="EMBL" id="CAE0635507.1"/>
    </source>
</evidence>
<dbReference type="SUPFAM" id="SSF48452">
    <property type="entry name" value="TPR-like"/>
    <property type="match status" value="4"/>
</dbReference>
<evidence type="ECO:0000256" key="1">
    <source>
        <dbReference type="ARBA" id="ARBA00022737"/>
    </source>
</evidence>
<proteinExistence type="predicted"/>
<accession>A0A7S3XY73</accession>
<dbReference type="FunFam" id="1.25.40.10:FF:001362">
    <property type="entry name" value="RNA splicing factor"/>
    <property type="match status" value="1"/>
</dbReference>
<dbReference type="Pfam" id="PF14559">
    <property type="entry name" value="TPR_19"/>
    <property type="match status" value="1"/>
</dbReference>
<dbReference type="InterPro" id="IPR011990">
    <property type="entry name" value="TPR-like_helical_dom_sf"/>
</dbReference>
<dbReference type="SMART" id="SM00386">
    <property type="entry name" value="HAT"/>
    <property type="match status" value="11"/>
</dbReference>
<dbReference type="PANTHER" id="PTHR11246">
    <property type="entry name" value="PRE-MRNA SPLICING FACTOR"/>
    <property type="match status" value="1"/>
</dbReference>
<dbReference type="Pfam" id="PF13428">
    <property type="entry name" value="TPR_14"/>
    <property type="match status" value="1"/>
</dbReference>
<reference evidence="2" key="1">
    <citation type="submission" date="2021-01" db="EMBL/GenBank/DDBJ databases">
        <authorList>
            <person name="Corre E."/>
            <person name="Pelletier E."/>
            <person name="Niang G."/>
            <person name="Scheremetjew M."/>
            <person name="Finn R."/>
            <person name="Kale V."/>
            <person name="Holt S."/>
            <person name="Cochrane G."/>
            <person name="Meng A."/>
            <person name="Brown T."/>
            <person name="Cohen L."/>
        </authorList>
    </citation>
    <scope>NUCLEOTIDE SEQUENCE</scope>
    <source>
        <strain evidence="2">CCMP3107</strain>
    </source>
</reference>
<dbReference type="GO" id="GO:0046540">
    <property type="term" value="C:U4/U6 x U5 tri-snRNP complex"/>
    <property type="evidence" value="ECO:0007669"/>
    <property type="project" value="TreeGrafter"/>
</dbReference>
<organism evidence="2">
    <name type="scientific">Heterosigma akashiwo</name>
    <name type="common">Chromophytic alga</name>
    <name type="synonym">Heterosigma carterae</name>
    <dbReference type="NCBI Taxonomy" id="2829"/>
    <lineage>
        <taxon>Eukaryota</taxon>
        <taxon>Sar</taxon>
        <taxon>Stramenopiles</taxon>
        <taxon>Ochrophyta</taxon>
        <taxon>Raphidophyceae</taxon>
        <taxon>Chattonellales</taxon>
        <taxon>Chattonellaceae</taxon>
        <taxon>Heterosigma</taxon>
    </lineage>
</organism>
<dbReference type="GO" id="GO:0000244">
    <property type="term" value="P:spliceosomal tri-snRNP complex assembly"/>
    <property type="evidence" value="ECO:0007669"/>
    <property type="project" value="TreeGrafter"/>
</dbReference>
<name>A0A7S3XY73_HETAK</name>
<keyword evidence="1" id="KW-0677">Repeat</keyword>
<dbReference type="PANTHER" id="PTHR11246:SF1">
    <property type="entry name" value="PRE-MRNA-PROCESSING FACTOR 6"/>
    <property type="match status" value="1"/>
</dbReference>
<dbReference type="AlphaFoldDB" id="A0A7S3XY73"/>